<keyword evidence="2 5" id="KW-0812">Transmembrane</keyword>
<comment type="subcellular location">
    <subcellularLocation>
        <location evidence="1">Membrane</location>
        <topology evidence="1">Multi-pass membrane protein</topology>
    </subcellularLocation>
</comment>
<feature type="transmembrane region" description="Helical" evidence="5">
    <location>
        <begin position="168"/>
        <end position="189"/>
    </location>
</feature>
<comment type="caution">
    <text evidence="7">The sequence shown here is derived from an EMBL/GenBank/DDBJ whole genome shotgun (WGS) entry which is preliminary data.</text>
</comment>
<feature type="transmembrane region" description="Helical" evidence="5">
    <location>
        <begin position="262"/>
        <end position="280"/>
    </location>
</feature>
<feature type="transmembrane region" description="Helical" evidence="5">
    <location>
        <begin position="12"/>
        <end position="37"/>
    </location>
</feature>
<feature type="transmembrane region" description="Helical" evidence="5">
    <location>
        <begin position="292"/>
        <end position="310"/>
    </location>
</feature>
<dbReference type="Pfam" id="PF07690">
    <property type="entry name" value="MFS_1"/>
    <property type="match status" value="1"/>
</dbReference>
<dbReference type="InterPro" id="IPR036259">
    <property type="entry name" value="MFS_trans_sf"/>
</dbReference>
<feature type="transmembrane region" description="Helical" evidence="5">
    <location>
        <begin position="83"/>
        <end position="102"/>
    </location>
</feature>
<evidence type="ECO:0000256" key="2">
    <source>
        <dbReference type="ARBA" id="ARBA00022692"/>
    </source>
</evidence>
<dbReference type="PANTHER" id="PTHR23508">
    <property type="entry name" value="CARBOXYLIC ACID TRANSPORTER PROTEIN HOMOLOG"/>
    <property type="match status" value="1"/>
</dbReference>
<dbReference type="InterPro" id="IPR011701">
    <property type="entry name" value="MFS"/>
</dbReference>
<keyword evidence="4 5" id="KW-0472">Membrane</keyword>
<evidence type="ECO:0000256" key="5">
    <source>
        <dbReference type="SAM" id="Phobius"/>
    </source>
</evidence>
<evidence type="ECO:0000259" key="6">
    <source>
        <dbReference type="PROSITE" id="PS50850"/>
    </source>
</evidence>
<dbReference type="SUPFAM" id="SSF103473">
    <property type="entry name" value="MFS general substrate transporter"/>
    <property type="match status" value="1"/>
</dbReference>
<dbReference type="EMBL" id="JADKGY010000001">
    <property type="protein sequence ID" value="MBK9981709.1"/>
    <property type="molecule type" value="Genomic_DNA"/>
</dbReference>
<feature type="transmembrane region" description="Helical" evidence="5">
    <location>
        <begin position="316"/>
        <end position="337"/>
    </location>
</feature>
<dbReference type="GO" id="GO:0046943">
    <property type="term" value="F:carboxylic acid transmembrane transporter activity"/>
    <property type="evidence" value="ECO:0007669"/>
    <property type="project" value="TreeGrafter"/>
</dbReference>
<organism evidence="7 8">
    <name type="scientific">Candidatus Opimibacter skivensis</name>
    <dbReference type="NCBI Taxonomy" id="2982028"/>
    <lineage>
        <taxon>Bacteria</taxon>
        <taxon>Pseudomonadati</taxon>
        <taxon>Bacteroidota</taxon>
        <taxon>Saprospiria</taxon>
        <taxon>Saprospirales</taxon>
        <taxon>Saprospiraceae</taxon>
        <taxon>Candidatus Opimibacter</taxon>
    </lineage>
</organism>
<dbReference type="InterPro" id="IPR020846">
    <property type="entry name" value="MFS_dom"/>
</dbReference>
<gene>
    <name evidence="7" type="ORF">IPP15_04675</name>
</gene>
<name>A0A9D7SVJ9_9BACT</name>
<feature type="transmembrane region" description="Helical" evidence="5">
    <location>
        <begin position="142"/>
        <end position="162"/>
    </location>
</feature>
<feature type="transmembrane region" description="Helical" evidence="5">
    <location>
        <begin position="221"/>
        <end position="242"/>
    </location>
</feature>
<protein>
    <submittedName>
        <fullName evidence="7">MFS transporter</fullName>
    </submittedName>
</protein>
<dbReference type="PROSITE" id="PS50850">
    <property type="entry name" value="MFS"/>
    <property type="match status" value="1"/>
</dbReference>
<sequence>MQEVKPVSTRLLTPIVIVAALGYFVDIYDILLFGIVRKASLTDLGIIGEANRDQGEFLISMQMYGMLLGGIFWGILGDKKGRLSVLFGSIILYSLANIANGMVQSVEAYAICRLVAGIGLAGELGAGITLVTESLPKTKRGYGTMIVASVGLFGAIVANLVYQTLGDWRLCYFAGGVLGLLLLILRLSVRESHLYKQLEQTDAGRGKFISLFTDWKRLSKYLRCILIGIPLWFHVGVLVTFAPEFAKFLGVQDAAAITAGKAIAWTYFGLVLGDITTGLLSQYLKSRKKVMAIFLSMNLLMIFIYLNAYGISNSTFYLICTVMGFSVGYWVIFVTIAAEQFGTNIRSTVTTTVPNFVRGSLPLIIIMYQFFRDKTFSGNILHAGMVMAVILSAISFLSLWKMKETFDADLDYTETV</sequence>
<reference evidence="7 8" key="1">
    <citation type="submission" date="2020-10" db="EMBL/GenBank/DDBJ databases">
        <title>Connecting structure to function with the recovery of over 1000 high-quality activated sludge metagenome-assembled genomes encoding full-length rRNA genes using long-read sequencing.</title>
        <authorList>
            <person name="Singleton C.M."/>
            <person name="Petriglieri F."/>
            <person name="Kristensen J.M."/>
            <person name="Kirkegaard R.H."/>
            <person name="Michaelsen T.Y."/>
            <person name="Andersen M.H."/>
            <person name="Karst S.M."/>
            <person name="Dueholm M.S."/>
            <person name="Nielsen P.H."/>
            <person name="Albertsen M."/>
        </authorList>
    </citation>
    <scope>NUCLEOTIDE SEQUENCE [LARGE SCALE GENOMIC DNA]</scope>
    <source>
        <strain evidence="7">Ribe_18-Q3-R11-54_MAXAC.273</strain>
    </source>
</reference>
<feature type="domain" description="Major facilitator superfamily (MFS) profile" evidence="6">
    <location>
        <begin position="15"/>
        <end position="406"/>
    </location>
</feature>
<evidence type="ECO:0000256" key="4">
    <source>
        <dbReference type="ARBA" id="ARBA00023136"/>
    </source>
</evidence>
<evidence type="ECO:0000256" key="1">
    <source>
        <dbReference type="ARBA" id="ARBA00004141"/>
    </source>
</evidence>
<proteinExistence type="predicted"/>
<evidence type="ECO:0000313" key="7">
    <source>
        <dbReference type="EMBL" id="MBK9981709.1"/>
    </source>
</evidence>
<dbReference type="Gene3D" id="1.20.1250.20">
    <property type="entry name" value="MFS general substrate transporter like domains"/>
    <property type="match status" value="2"/>
</dbReference>
<keyword evidence="3 5" id="KW-1133">Transmembrane helix</keyword>
<dbReference type="AlphaFoldDB" id="A0A9D7SVJ9"/>
<feature type="transmembrane region" description="Helical" evidence="5">
    <location>
        <begin position="108"/>
        <end position="130"/>
    </location>
</feature>
<accession>A0A9D7SVJ9</accession>
<feature type="transmembrane region" description="Helical" evidence="5">
    <location>
        <begin position="57"/>
        <end position="76"/>
    </location>
</feature>
<dbReference type="Proteomes" id="UP000808337">
    <property type="component" value="Unassembled WGS sequence"/>
</dbReference>
<evidence type="ECO:0000256" key="3">
    <source>
        <dbReference type="ARBA" id="ARBA00022989"/>
    </source>
</evidence>
<dbReference type="PANTHER" id="PTHR23508:SF10">
    <property type="entry name" value="CARBOXYLIC ACID TRANSPORTER PROTEIN HOMOLOG"/>
    <property type="match status" value="1"/>
</dbReference>
<feature type="transmembrane region" description="Helical" evidence="5">
    <location>
        <begin position="380"/>
        <end position="400"/>
    </location>
</feature>
<dbReference type="GO" id="GO:0005886">
    <property type="term" value="C:plasma membrane"/>
    <property type="evidence" value="ECO:0007669"/>
    <property type="project" value="TreeGrafter"/>
</dbReference>
<evidence type="ECO:0000313" key="8">
    <source>
        <dbReference type="Proteomes" id="UP000808337"/>
    </source>
</evidence>